<keyword evidence="4" id="KW-0802">TPR repeat</keyword>
<proteinExistence type="predicted"/>
<dbReference type="InterPro" id="IPR002151">
    <property type="entry name" value="Kinesin_light"/>
</dbReference>
<dbReference type="Gene3D" id="1.25.40.10">
    <property type="entry name" value="Tetratricopeptide repeat domain"/>
    <property type="match status" value="2"/>
</dbReference>
<dbReference type="EMBL" id="CATQJL010000316">
    <property type="protein sequence ID" value="CAJ0607828.1"/>
    <property type="molecule type" value="Genomic_DNA"/>
</dbReference>
<organism evidence="5 6">
    <name type="scientific">Cylicocyclus nassatus</name>
    <name type="common">Nematode worm</name>
    <dbReference type="NCBI Taxonomy" id="53992"/>
    <lineage>
        <taxon>Eukaryota</taxon>
        <taxon>Metazoa</taxon>
        <taxon>Ecdysozoa</taxon>
        <taxon>Nematoda</taxon>
        <taxon>Chromadorea</taxon>
        <taxon>Rhabditida</taxon>
        <taxon>Rhabditina</taxon>
        <taxon>Rhabditomorpha</taxon>
        <taxon>Strongyloidea</taxon>
        <taxon>Strongylidae</taxon>
        <taxon>Cylicocyclus</taxon>
    </lineage>
</organism>
<dbReference type="GO" id="GO:0007018">
    <property type="term" value="P:microtubule-based movement"/>
    <property type="evidence" value="ECO:0007669"/>
    <property type="project" value="TreeGrafter"/>
</dbReference>
<evidence type="ECO:0000256" key="1">
    <source>
        <dbReference type="ARBA" id="ARBA00004496"/>
    </source>
</evidence>
<dbReference type="Pfam" id="PF13424">
    <property type="entry name" value="TPR_12"/>
    <property type="match status" value="1"/>
</dbReference>
<evidence type="ECO:0000313" key="5">
    <source>
        <dbReference type="EMBL" id="CAJ0607828.1"/>
    </source>
</evidence>
<reference evidence="5" key="1">
    <citation type="submission" date="2023-07" db="EMBL/GenBank/DDBJ databases">
        <authorList>
            <consortium name="CYATHOMIX"/>
        </authorList>
    </citation>
    <scope>NUCLEOTIDE SEQUENCE</scope>
    <source>
        <strain evidence="5">N/A</strain>
    </source>
</reference>
<comment type="caution">
    <text evidence="5">The sequence shown here is derived from an EMBL/GenBank/DDBJ whole genome shotgun (WGS) entry which is preliminary data.</text>
</comment>
<dbReference type="GO" id="GO:0005737">
    <property type="term" value="C:cytoplasm"/>
    <property type="evidence" value="ECO:0007669"/>
    <property type="project" value="UniProtKB-SubCell"/>
</dbReference>
<dbReference type="PANTHER" id="PTHR45783:SF3">
    <property type="entry name" value="KINESIN LIGHT CHAIN"/>
    <property type="match status" value="1"/>
</dbReference>
<evidence type="ECO:0000256" key="3">
    <source>
        <dbReference type="ARBA" id="ARBA00022737"/>
    </source>
</evidence>
<keyword evidence="6" id="KW-1185">Reference proteome</keyword>
<comment type="subcellular location">
    <subcellularLocation>
        <location evidence="1">Cytoplasm</location>
    </subcellularLocation>
</comment>
<evidence type="ECO:0008006" key="7">
    <source>
        <dbReference type="Google" id="ProtNLM"/>
    </source>
</evidence>
<evidence type="ECO:0000256" key="4">
    <source>
        <dbReference type="ARBA" id="ARBA00022803"/>
    </source>
</evidence>
<gene>
    <name evidence="5" type="ORF">CYNAS_LOCUS19811</name>
</gene>
<evidence type="ECO:0000256" key="2">
    <source>
        <dbReference type="ARBA" id="ARBA00022490"/>
    </source>
</evidence>
<dbReference type="GO" id="GO:0005871">
    <property type="term" value="C:kinesin complex"/>
    <property type="evidence" value="ECO:0007669"/>
    <property type="project" value="InterPro"/>
</dbReference>
<protein>
    <recommendedName>
        <fullName evidence="7">Kinesin light chain</fullName>
    </recommendedName>
</protein>
<evidence type="ECO:0000313" key="6">
    <source>
        <dbReference type="Proteomes" id="UP001176961"/>
    </source>
</evidence>
<dbReference type="GO" id="GO:0019894">
    <property type="term" value="F:kinesin binding"/>
    <property type="evidence" value="ECO:0007669"/>
    <property type="project" value="TreeGrafter"/>
</dbReference>
<sequence length="187" mass="21091">MPADENYLETMGSPFVSLYDLLMMNILYKCLDGKENPTCLDAKWEVSQILEIAQSAFVPQDMEAGYAINWPYEVAVPLCKEALEDLEKTSGHDHPDVTTMLNVLALVYRDQNKYNEAANLPNEALAIREECLGGNRSAACFEIYETKLGSDDPNVAKTKNNLLLAYLKQGKYKLHTKKDQMSRDTTK</sequence>
<keyword evidence="3" id="KW-0677">Repeat</keyword>
<dbReference type="Proteomes" id="UP001176961">
    <property type="component" value="Unassembled WGS sequence"/>
</dbReference>
<name>A0AA36HC31_CYLNA</name>
<dbReference type="InterPro" id="IPR011990">
    <property type="entry name" value="TPR-like_helical_dom_sf"/>
</dbReference>
<dbReference type="AlphaFoldDB" id="A0AA36HC31"/>
<accession>A0AA36HC31</accession>
<keyword evidence="2" id="KW-0963">Cytoplasm</keyword>
<dbReference type="SUPFAM" id="SSF48452">
    <property type="entry name" value="TPR-like"/>
    <property type="match status" value="1"/>
</dbReference>
<dbReference type="PANTHER" id="PTHR45783">
    <property type="entry name" value="KINESIN LIGHT CHAIN"/>
    <property type="match status" value="1"/>
</dbReference>